<keyword evidence="2" id="KW-1185">Reference proteome</keyword>
<dbReference type="GeneID" id="62207428"/>
<organism evidence="1 2">
    <name type="scientific">Alternaria burnsii</name>
    <dbReference type="NCBI Taxonomy" id="1187904"/>
    <lineage>
        <taxon>Eukaryota</taxon>
        <taxon>Fungi</taxon>
        <taxon>Dikarya</taxon>
        <taxon>Ascomycota</taxon>
        <taxon>Pezizomycotina</taxon>
        <taxon>Dothideomycetes</taxon>
        <taxon>Pleosporomycetidae</taxon>
        <taxon>Pleosporales</taxon>
        <taxon>Pleosporineae</taxon>
        <taxon>Pleosporaceae</taxon>
        <taxon>Alternaria</taxon>
        <taxon>Alternaria sect. Alternaria</taxon>
    </lineage>
</organism>
<dbReference type="AlphaFoldDB" id="A0A8H7B0K5"/>
<accession>A0A8H7B0K5</accession>
<comment type="caution">
    <text evidence="1">The sequence shown here is derived from an EMBL/GenBank/DDBJ whole genome shotgun (WGS) entry which is preliminary data.</text>
</comment>
<reference evidence="1" key="2">
    <citation type="submission" date="2020-08" db="EMBL/GenBank/DDBJ databases">
        <title>Draft Genome Sequence of Cumin Blight Pathogen Alternaria burnsii.</title>
        <authorList>
            <person name="Feng Z."/>
        </authorList>
    </citation>
    <scope>NUCLEOTIDE SEQUENCE</scope>
    <source>
        <strain evidence="1">CBS107.38</strain>
    </source>
</reference>
<dbReference type="EMBL" id="JAAABM010000015">
    <property type="protein sequence ID" value="KAF7672702.1"/>
    <property type="molecule type" value="Genomic_DNA"/>
</dbReference>
<gene>
    <name evidence="1" type="ORF">GT037_009203</name>
</gene>
<feature type="non-terminal residue" evidence="1">
    <location>
        <position position="1"/>
    </location>
</feature>
<dbReference type="RefSeq" id="XP_038783052.1">
    <property type="nucleotide sequence ID" value="XM_038934250.1"/>
</dbReference>
<name>A0A8H7B0K5_9PLEO</name>
<proteinExistence type="predicted"/>
<evidence type="ECO:0000313" key="1">
    <source>
        <dbReference type="EMBL" id="KAF7672702.1"/>
    </source>
</evidence>
<reference evidence="1" key="1">
    <citation type="submission" date="2020-01" db="EMBL/GenBank/DDBJ databases">
        <authorList>
            <person name="Feng Z.H.Z."/>
        </authorList>
    </citation>
    <scope>NUCLEOTIDE SEQUENCE</scope>
    <source>
        <strain evidence="1">CBS107.38</strain>
    </source>
</reference>
<protein>
    <submittedName>
        <fullName evidence="1">Uncharacterized protein</fullName>
    </submittedName>
</protein>
<evidence type="ECO:0000313" key="2">
    <source>
        <dbReference type="Proteomes" id="UP000596902"/>
    </source>
</evidence>
<dbReference type="Proteomes" id="UP000596902">
    <property type="component" value="Unassembled WGS sequence"/>
</dbReference>
<sequence length="62" mass="7046">CRRRCAKASHHRICADLSRFSPTRAPQVTLAATCFPEAIRGRRDTGADRMSYSQWTVPKPTR</sequence>